<dbReference type="InterPro" id="IPR000008">
    <property type="entry name" value="C2_dom"/>
</dbReference>
<dbReference type="CDD" id="cd18186">
    <property type="entry name" value="BTB_POZ_ZBTB_KLHL-like"/>
    <property type="match status" value="1"/>
</dbReference>
<feature type="compositionally biased region" description="Polar residues" evidence="3">
    <location>
        <begin position="1"/>
        <end position="12"/>
    </location>
</feature>
<dbReference type="PROSITE" id="PS50004">
    <property type="entry name" value="C2"/>
    <property type="match status" value="1"/>
</dbReference>
<sequence length="522" mass="56342">MMNTSVVPSNAGSDDERDTTTTRGNGDEYAREASAFLRSRRATESKVAARDGVLHVKCVGGSDLLAADRITKKSDPYLILRCGSARFKTKIKSRTLRPTWNETFEIPVSATQRLSGRVSFECRDHDKIGKDDFLGTATLKISDVPEDGATREYALSLEGVNRGTIQCEARFEPTGPPLDAGQLAKDENADDEEEVNDVAMSSDDTKTTNTSKSEKAEEIAPADSSHSPATTPGRFDATEEPTDRAVPLTTAAALNRRGLRQTKRRGGLVGGSLHVSGHVGSHREGDVRLIPGAGKSGVTLHAHADVLAAASPALESLLRASPALAAATRRVDVIERVSSRAHPLLRACLHVILYAMHALAVFATFAARDAARWAVAAYSLSSDVAKPREKTLVFPDLDARTMTEMLRWIYRVPLHPPVDALCDLHAAATKYEIDGLAAYARRRLRRDADADACAGAAKIARDAGDAKLWSVAVRRARRDWAAVRVAEGFHALVREDAEAARAFTLAVHSTIQLASEGLDQLL</sequence>
<feature type="region of interest" description="Disordered" evidence="3">
    <location>
        <begin position="170"/>
        <end position="243"/>
    </location>
</feature>
<dbReference type="InterPro" id="IPR011333">
    <property type="entry name" value="SKP1/BTB/POZ_sf"/>
</dbReference>
<dbReference type="PANTHER" id="PTHR45911">
    <property type="entry name" value="C2 DOMAIN-CONTAINING PROTEIN"/>
    <property type="match status" value="1"/>
</dbReference>
<dbReference type="GO" id="GO:0016020">
    <property type="term" value="C:membrane"/>
    <property type="evidence" value="ECO:0007669"/>
    <property type="project" value="TreeGrafter"/>
</dbReference>
<dbReference type="InterPro" id="IPR035892">
    <property type="entry name" value="C2_domain_sf"/>
</dbReference>
<dbReference type="Gene3D" id="2.60.40.150">
    <property type="entry name" value="C2 domain"/>
    <property type="match status" value="1"/>
</dbReference>
<keyword evidence="1" id="KW-0479">Metal-binding</keyword>
<dbReference type="GO" id="GO:0005509">
    <property type="term" value="F:calcium ion binding"/>
    <property type="evidence" value="ECO:0007669"/>
    <property type="project" value="TreeGrafter"/>
</dbReference>
<dbReference type="SMART" id="SM00239">
    <property type="entry name" value="C2"/>
    <property type="match status" value="1"/>
</dbReference>
<evidence type="ECO:0000256" key="2">
    <source>
        <dbReference type="ARBA" id="ARBA00022837"/>
    </source>
</evidence>
<gene>
    <name evidence="5" type="ORF">MPUS1402_LOCUS6312</name>
</gene>
<feature type="compositionally biased region" description="Low complexity" evidence="3">
    <location>
        <begin position="197"/>
        <end position="211"/>
    </location>
</feature>
<evidence type="ECO:0000256" key="1">
    <source>
        <dbReference type="ARBA" id="ARBA00022723"/>
    </source>
</evidence>
<accession>A0A7R9Y0R3</accession>
<dbReference type="PANTHER" id="PTHR45911:SF4">
    <property type="entry name" value="MULTIPLE C2 AND TRANSMEMBRANE DOMAIN-CONTAINING PROTEIN"/>
    <property type="match status" value="1"/>
</dbReference>
<dbReference type="SUPFAM" id="SSF49562">
    <property type="entry name" value="C2 domain (Calcium/lipid-binding domain, CaLB)"/>
    <property type="match status" value="1"/>
</dbReference>
<dbReference type="EMBL" id="HBDY01008497">
    <property type="protein sequence ID" value="CAD8238675.1"/>
    <property type="molecule type" value="Transcribed_RNA"/>
</dbReference>
<name>A0A7R9Y0R3_MICPS</name>
<dbReference type="SUPFAM" id="SSF54695">
    <property type="entry name" value="POZ domain"/>
    <property type="match status" value="1"/>
</dbReference>
<keyword evidence="2" id="KW-0106">Calcium</keyword>
<organism evidence="5">
    <name type="scientific">Micromonas pusilla</name>
    <name type="common">Picoplanktonic green alga</name>
    <name type="synonym">Chromulina pusilla</name>
    <dbReference type="NCBI Taxonomy" id="38833"/>
    <lineage>
        <taxon>Eukaryota</taxon>
        <taxon>Viridiplantae</taxon>
        <taxon>Chlorophyta</taxon>
        <taxon>Mamiellophyceae</taxon>
        <taxon>Mamiellales</taxon>
        <taxon>Mamiellaceae</taxon>
        <taxon>Micromonas</taxon>
    </lineage>
</organism>
<proteinExistence type="predicted"/>
<protein>
    <recommendedName>
        <fullName evidence="4">C2 domain-containing protein</fullName>
    </recommendedName>
</protein>
<feature type="domain" description="C2" evidence="4">
    <location>
        <begin position="32"/>
        <end position="154"/>
    </location>
</feature>
<reference evidence="5" key="1">
    <citation type="submission" date="2021-01" db="EMBL/GenBank/DDBJ databases">
        <authorList>
            <person name="Corre E."/>
            <person name="Pelletier E."/>
            <person name="Niang G."/>
            <person name="Scheremetjew M."/>
            <person name="Finn R."/>
            <person name="Kale V."/>
            <person name="Holt S."/>
            <person name="Cochrane G."/>
            <person name="Meng A."/>
            <person name="Brown T."/>
            <person name="Cohen L."/>
        </authorList>
    </citation>
    <scope>NUCLEOTIDE SEQUENCE</scope>
    <source>
        <strain evidence="5">RCC1614</strain>
    </source>
</reference>
<dbReference type="Gene3D" id="3.30.710.10">
    <property type="entry name" value="Potassium Channel Kv1.1, Chain A"/>
    <property type="match status" value="1"/>
</dbReference>
<dbReference type="Pfam" id="PF00168">
    <property type="entry name" value="C2"/>
    <property type="match status" value="1"/>
</dbReference>
<evidence type="ECO:0000256" key="3">
    <source>
        <dbReference type="SAM" id="MobiDB-lite"/>
    </source>
</evidence>
<evidence type="ECO:0000313" key="5">
    <source>
        <dbReference type="EMBL" id="CAD8238675.1"/>
    </source>
</evidence>
<evidence type="ECO:0000259" key="4">
    <source>
        <dbReference type="PROSITE" id="PS50004"/>
    </source>
</evidence>
<dbReference type="AlphaFoldDB" id="A0A7R9Y0R3"/>
<feature type="region of interest" description="Disordered" evidence="3">
    <location>
        <begin position="1"/>
        <end position="29"/>
    </location>
</feature>